<evidence type="ECO:0000259" key="1">
    <source>
        <dbReference type="Pfam" id="PF08787"/>
    </source>
</evidence>
<protein>
    <submittedName>
        <fullName evidence="2">Citrate-binding protein</fullName>
    </submittedName>
</protein>
<sequence length="436" mass="49672">MCRKIGGTASYGVHKLWVFSTDKPDTLTSQTKPRTEIAILVFGPSTPHATTLMLRVYNGSLMYYMGPALVPDMYNEWFRLNVIHDVDAGKNEDSYYMESRWKGIKVPLELFETLEAAAWGPIDPTEGFISLPLNQSNFVIQRPYDVPEDQRYSYVNGVHKLPDCHYLHGAWDMKLIKEELETSLSFLSIPSSYPKPIINTTARLQTSASIQPSHSERREMGAYHQVAFCLALLLFMHQARAWPLDPTHGFVEVPLNTSNFEFHKPYDLAVSQRYSFVDGVHKLWVFSDDKPLSLNSPTKPRSEIRIRGYDYSSGVWQFEAYGYVPCGTLGVCIMQVFGASPPHATTLMLRVYNGTLSYYRAPALVDDIYDRWFRLNVIHDVDAAIVKVYIDGVLKFEAPGRGGTSHYFKCGVYAQNDDSHSMESRWKEIKVLKKCV</sequence>
<dbReference type="AlphaFoldDB" id="A0A438HMV6"/>
<dbReference type="InterPro" id="IPR013320">
    <property type="entry name" value="ConA-like_dom_sf"/>
</dbReference>
<evidence type="ECO:0000313" key="3">
    <source>
        <dbReference type="Proteomes" id="UP000288805"/>
    </source>
</evidence>
<dbReference type="Gene3D" id="2.60.120.200">
    <property type="match status" value="1"/>
</dbReference>
<dbReference type="Proteomes" id="UP000288805">
    <property type="component" value="Unassembled WGS sequence"/>
</dbReference>
<dbReference type="InterPro" id="IPR014895">
    <property type="entry name" value="Alginate_lyase_2"/>
</dbReference>
<accession>A0A438HMV6</accession>
<dbReference type="Pfam" id="PF08787">
    <property type="entry name" value="Alginate_lyase2"/>
    <property type="match status" value="1"/>
</dbReference>
<dbReference type="EMBL" id="QGNW01000201">
    <property type="protein sequence ID" value="RVW85776.1"/>
    <property type="molecule type" value="Genomic_DNA"/>
</dbReference>
<proteinExistence type="predicted"/>
<evidence type="ECO:0000313" key="2">
    <source>
        <dbReference type="EMBL" id="RVW85776.1"/>
    </source>
</evidence>
<name>A0A438HMV6_VITVI</name>
<dbReference type="PANTHER" id="PTHR33681">
    <property type="entry name" value="BINDING PROTEIN, PUTATIVE, EXPRESSED-RELATED"/>
    <property type="match status" value="1"/>
</dbReference>
<gene>
    <name evidence="2" type="primary">CBP_7</name>
    <name evidence="2" type="ORF">CK203_033393</name>
</gene>
<dbReference type="PANTHER" id="PTHR33681:SF4">
    <property type="entry name" value="OS12G0171100 PROTEIN"/>
    <property type="match status" value="1"/>
</dbReference>
<organism evidence="2 3">
    <name type="scientific">Vitis vinifera</name>
    <name type="common">Grape</name>
    <dbReference type="NCBI Taxonomy" id="29760"/>
    <lineage>
        <taxon>Eukaryota</taxon>
        <taxon>Viridiplantae</taxon>
        <taxon>Streptophyta</taxon>
        <taxon>Embryophyta</taxon>
        <taxon>Tracheophyta</taxon>
        <taxon>Spermatophyta</taxon>
        <taxon>Magnoliopsida</taxon>
        <taxon>eudicotyledons</taxon>
        <taxon>Gunneridae</taxon>
        <taxon>Pentapetalae</taxon>
        <taxon>rosids</taxon>
        <taxon>Vitales</taxon>
        <taxon>Vitaceae</taxon>
        <taxon>Viteae</taxon>
        <taxon>Vitis</taxon>
    </lineage>
</organism>
<reference evidence="2 3" key="1">
    <citation type="journal article" date="2018" name="PLoS Genet.">
        <title>Population sequencing reveals clonal diversity and ancestral inbreeding in the grapevine cultivar Chardonnay.</title>
        <authorList>
            <person name="Roach M.J."/>
            <person name="Johnson D.L."/>
            <person name="Bohlmann J."/>
            <person name="van Vuuren H.J."/>
            <person name="Jones S.J."/>
            <person name="Pretorius I.S."/>
            <person name="Schmidt S.A."/>
            <person name="Borneman A.R."/>
        </authorList>
    </citation>
    <scope>NUCLEOTIDE SEQUENCE [LARGE SCALE GENOMIC DNA]</scope>
    <source>
        <strain evidence="3">cv. Chardonnay</strain>
        <tissue evidence="2">Leaf</tissue>
    </source>
</reference>
<feature type="domain" description="Alginate lyase 2" evidence="1">
    <location>
        <begin position="256"/>
        <end position="431"/>
    </location>
</feature>
<comment type="caution">
    <text evidence="2">The sequence shown here is derived from an EMBL/GenBank/DDBJ whole genome shotgun (WGS) entry which is preliminary data.</text>
</comment>
<dbReference type="SUPFAM" id="SSF49899">
    <property type="entry name" value="Concanavalin A-like lectins/glucanases"/>
    <property type="match status" value="1"/>
</dbReference>